<dbReference type="Proteomes" id="UP000242180">
    <property type="component" value="Unassembled WGS sequence"/>
</dbReference>
<dbReference type="EMBL" id="MCGN01000004">
    <property type="protein sequence ID" value="ORY97446.1"/>
    <property type="molecule type" value="Genomic_DNA"/>
</dbReference>
<accession>A0A1X2HG50</accession>
<sequence>MKMTYSVKLRLRLMIWVYFMLRSVSLFHEHSLALLLAFSFYLAQSNDFIVIVSCGPTHLFWFRAAADADVGEK</sequence>
<evidence type="ECO:0000313" key="2">
    <source>
        <dbReference type="Proteomes" id="UP000242180"/>
    </source>
</evidence>
<reference evidence="1 2" key="1">
    <citation type="submission" date="2016-07" db="EMBL/GenBank/DDBJ databases">
        <title>Pervasive Adenine N6-methylation of Active Genes in Fungi.</title>
        <authorList>
            <consortium name="DOE Joint Genome Institute"/>
            <person name="Mondo S.J."/>
            <person name="Dannebaum R.O."/>
            <person name="Kuo R.C."/>
            <person name="Labutti K."/>
            <person name="Haridas S."/>
            <person name="Kuo A."/>
            <person name="Salamov A."/>
            <person name="Ahrendt S.R."/>
            <person name="Lipzen A."/>
            <person name="Sullivan W."/>
            <person name="Andreopoulos W.B."/>
            <person name="Clum A."/>
            <person name="Lindquist E."/>
            <person name="Daum C."/>
            <person name="Ramamoorthy G.K."/>
            <person name="Gryganskyi A."/>
            <person name="Culley D."/>
            <person name="Magnuson J.K."/>
            <person name="James T.Y."/>
            <person name="O'Malley M.A."/>
            <person name="Stajich J.E."/>
            <person name="Spatafora J.W."/>
            <person name="Visel A."/>
            <person name="Grigoriev I.V."/>
        </authorList>
    </citation>
    <scope>NUCLEOTIDE SEQUENCE [LARGE SCALE GENOMIC DNA]</scope>
    <source>
        <strain evidence="1 2">NRRL 2496</strain>
    </source>
</reference>
<evidence type="ECO:0000313" key="1">
    <source>
        <dbReference type="EMBL" id="ORY97446.1"/>
    </source>
</evidence>
<keyword evidence="2" id="KW-1185">Reference proteome</keyword>
<comment type="caution">
    <text evidence="1">The sequence shown here is derived from an EMBL/GenBank/DDBJ whole genome shotgun (WGS) entry which is preliminary data.</text>
</comment>
<protein>
    <submittedName>
        <fullName evidence="1">Uncharacterized protein</fullName>
    </submittedName>
</protein>
<gene>
    <name evidence="1" type="ORF">BCR43DRAFT_489784</name>
</gene>
<name>A0A1X2HG50_SYNRA</name>
<organism evidence="1 2">
    <name type="scientific">Syncephalastrum racemosum</name>
    <name type="common">Filamentous fungus</name>
    <dbReference type="NCBI Taxonomy" id="13706"/>
    <lineage>
        <taxon>Eukaryota</taxon>
        <taxon>Fungi</taxon>
        <taxon>Fungi incertae sedis</taxon>
        <taxon>Mucoromycota</taxon>
        <taxon>Mucoromycotina</taxon>
        <taxon>Mucoromycetes</taxon>
        <taxon>Mucorales</taxon>
        <taxon>Syncephalastraceae</taxon>
        <taxon>Syncephalastrum</taxon>
    </lineage>
</organism>
<dbReference type="InParanoid" id="A0A1X2HG50"/>
<proteinExistence type="predicted"/>
<dbReference type="AlphaFoldDB" id="A0A1X2HG50"/>